<keyword evidence="3" id="KW-0238">DNA-binding</keyword>
<keyword evidence="4" id="KW-0804">Transcription</keyword>
<dbReference type="InterPro" id="IPR053181">
    <property type="entry name" value="EcdB-like_regulator"/>
</dbReference>
<accession>A0ABR4LTF2</accession>
<protein>
    <recommendedName>
        <fullName evidence="7">Zn(2)-C6 fungal-type domain-containing protein</fullName>
    </recommendedName>
</protein>
<evidence type="ECO:0000256" key="1">
    <source>
        <dbReference type="ARBA" id="ARBA00022723"/>
    </source>
</evidence>
<dbReference type="PANTHER" id="PTHR47785">
    <property type="entry name" value="ZN(II)2CYS6 TRANSCRIPTION FACTOR (EUROFUNG)-RELATED-RELATED"/>
    <property type="match status" value="1"/>
</dbReference>
<keyword evidence="5" id="KW-0539">Nucleus</keyword>
<evidence type="ECO:0000256" key="6">
    <source>
        <dbReference type="SAM" id="MobiDB-lite"/>
    </source>
</evidence>
<evidence type="ECO:0000259" key="7">
    <source>
        <dbReference type="PROSITE" id="PS50048"/>
    </source>
</evidence>
<organism evidence="8 9">
    <name type="scientific">Aspergillus lucknowensis</name>
    <dbReference type="NCBI Taxonomy" id="176173"/>
    <lineage>
        <taxon>Eukaryota</taxon>
        <taxon>Fungi</taxon>
        <taxon>Dikarya</taxon>
        <taxon>Ascomycota</taxon>
        <taxon>Pezizomycotina</taxon>
        <taxon>Eurotiomycetes</taxon>
        <taxon>Eurotiomycetidae</taxon>
        <taxon>Eurotiales</taxon>
        <taxon>Aspergillaceae</taxon>
        <taxon>Aspergillus</taxon>
        <taxon>Aspergillus subgen. Nidulantes</taxon>
    </lineage>
</organism>
<sequence length="637" mass="72764">MTSHDGDGPTPERTTERPGKRRRQDVARQACERCRVKKTRCDEQFPCGLCRSLGVECVYSYRKPSRSELSSDTLLRILGRLESKVDSLTTKTPTSSSHATEPWAADGGEQAAVYENPPSSRYISPSAQDVVEETAPRYPQSAIVPWSAHQVLAWKPVLSMLPEAVQLLVSECGIDYSTSLELHRRRLPLGVRPGGKEDPEPLGNLSVSLVKELCDSYFATFHLTYPIVDRTFFLRHTLPAAIHGDFGYDVESCVVLVVMALGCWAKGALREASEFRTHSRWASSSHGGTYEDKRSNIDGSTPGLVFFNDARKRIGWLINGNCMQSCQYYLLSGLYYAQLVRPVDWWTMTARASTCCRMFWENVPNPCDEWIADMQSRLFWNVVMFDAILSQELKLPGCQLDDMAQRIPLPKFVRMKQPSFLPVDSETDEEESFFQYHFLAQVAHRILLTRTKTSIFVTSEYSSQSVAEELHQQLERWRNRLPAALQFDDDRLAPSPDSPGEILVVSWLRFRYIIAKFHFGRPFLHKILSRPKETTDEELHRCTEIFHQIFSWEPIMRVICVMKSCMPLKFFMLFGQLLLVYCFRCNLEPRLHQVLPARYHSWCAFALSFLQEAAPSSPTLAKDAEIATILCQDLILP</sequence>
<dbReference type="Proteomes" id="UP001610432">
    <property type="component" value="Unassembled WGS sequence"/>
</dbReference>
<evidence type="ECO:0000256" key="4">
    <source>
        <dbReference type="ARBA" id="ARBA00023163"/>
    </source>
</evidence>
<dbReference type="InterPro" id="IPR007219">
    <property type="entry name" value="XnlR_reg_dom"/>
</dbReference>
<dbReference type="RefSeq" id="XP_070886794.1">
    <property type="nucleotide sequence ID" value="XM_071031138.1"/>
</dbReference>
<name>A0ABR4LTF2_9EURO</name>
<evidence type="ECO:0000256" key="3">
    <source>
        <dbReference type="ARBA" id="ARBA00023125"/>
    </source>
</evidence>
<dbReference type="InterPro" id="IPR001138">
    <property type="entry name" value="Zn2Cys6_DnaBD"/>
</dbReference>
<proteinExistence type="predicted"/>
<dbReference type="PROSITE" id="PS50048">
    <property type="entry name" value="ZN2_CY6_FUNGAL_2"/>
    <property type="match status" value="1"/>
</dbReference>
<dbReference type="SUPFAM" id="SSF57701">
    <property type="entry name" value="Zn2/Cys6 DNA-binding domain"/>
    <property type="match status" value="1"/>
</dbReference>
<dbReference type="CDD" id="cd00067">
    <property type="entry name" value="GAL4"/>
    <property type="match status" value="1"/>
</dbReference>
<dbReference type="CDD" id="cd12148">
    <property type="entry name" value="fungal_TF_MHR"/>
    <property type="match status" value="1"/>
</dbReference>
<reference evidence="8 9" key="1">
    <citation type="submission" date="2024-07" db="EMBL/GenBank/DDBJ databases">
        <title>Section-level genome sequencing and comparative genomics of Aspergillus sections Usti and Cavernicolus.</title>
        <authorList>
            <consortium name="Lawrence Berkeley National Laboratory"/>
            <person name="Nybo J.L."/>
            <person name="Vesth T.C."/>
            <person name="Theobald S."/>
            <person name="Frisvad J.C."/>
            <person name="Larsen T.O."/>
            <person name="Kjaerboelling I."/>
            <person name="Rothschild-Mancinelli K."/>
            <person name="Lyhne E.K."/>
            <person name="Kogle M.E."/>
            <person name="Barry K."/>
            <person name="Clum A."/>
            <person name="Na H."/>
            <person name="Ledsgaard L."/>
            <person name="Lin J."/>
            <person name="Lipzen A."/>
            <person name="Kuo A."/>
            <person name="Riley R."/>
            <person name="Mondo S."/>
            <person name="Labutti K."/>
            <person name="Haridas S."/>
            <person name="Pangalinan J."/>
            <person name="Salamov A.A."/>
            <person name="Simmons B.A."/>
            <person name="Magnuson J.K."/>
            <person name="Chen J."/>
            <person name="Drula E."/>
            <person name="Henrissat B."/>
            <person name="Wiebenga A."/>
            <person name="Lubbers R.J."/>
            <person name="Gomes A.C."/>
            <person name="Macurrencykelacurrency M.R."/>
            <person name="Stajich J."/>
            <person name="Grigoriev I.V."/>
            <person name="Mortensen U.H."/>
            <person name="De Vries R.P."/>
            <person name="Baker S.E."/>
            <person name="Andersen M.R."/>
        </authorList>
    </citation>
    <scope>NUCLEOTIDE SEQUENCE [LARGE SCALE GENOMIC DNA]</scope>
    <source>
        <strain evidence="8 9">CBS 449.75</strain>
    </source>
</reference>
<evidence type="ECO:0000313" key="8">
    <source>
        <dbReference type="EMBL" id="KAL2867815.1"/>
    </source>
</evidence>
<dbReference type="SMART" id="SM00066">
    <property type="entry name" value="GAL4"/>
    <property type="match status" value="1"/>
</dbReference>
<dbReference type="Pfam" id="PF00172">
    <property type="entry name" value="Zn_clus"/>
    <property type="match status" value="1"/>
</dbReference>
<dbReference type="PROSITE" id="PS00463">
    <property type="entry name" value="ZN2_CY6_FUNGAL_1"/>
    <property type="match status" value="1"/>
</dbReference>
<dbReference type="Pfam" id="PF04082">
    <property type="entry name" value="Fungal_trans"/>
    <property type="match status" value="1"/>
</dbReference>
<feature type="region of interest" description="Disordered" evidence="6">
    <location>
        <begin position="86"/>
        <end position="108"/>
    </location>
</feature>
<dbReference type="GeneID" id="98146210"/>
<evidence type="ECO:0000256" key="2">
    <source>
        <dbReference type="ARBA" id="ARBA00023015"/>
    </source>
</evidence>
<feature type="compositionally biased region" description="Basic and acidic residues" evidence="6">
    <location>
        <begin position="13"/>
        <end position="28"/>
    </location>
</feature>
<dbReference type="PANTHER" id="PTHR47785:SF6">
    <property type="entry name" value="ZN(II)2CYS6 TRANSCRIPTION FACTOR (EUROFUNG)"/>
    <property type="match status" value="1"/>
</dbReference>
<feature type="compositionally biased region" description="Polar residues" evidence="6">
    <location>
        <begin position="86"/>
        <end position="99"/>
    </location>
</feature>
<feature type="domain" description="Zn(2)-C6 fungal-type" evidence="7">
    <location>
        <begin position="30"/>
        <end position="59"/>
    </location>
</feature>
<keyword evidence="1" id="KW-0479">Metal-binding</keyword>
<evidence type="ECO:0000313" key="9">
    <source>
        <dbReference type="Proteomes" id="UP001610432"/>
    </source>
</evidence>
<evidence type="ECO:0000256" key="5">
    <source>
        <dbReference type="ARBA" id="ARBA00023242"/>
    </source>
</evidence>
<gene>
    <name evidence="8" type="ORF">BJX67DRAFT_371785</name>
</gene>
<comment type="caution">
    <text evidence="8">The sequence shown here is derived from an EMBL/GenBank/DDBJ whole genome shotgun (WGS) entry which is preliminary data.</text>
</comment>
<keyword evidence="9" id="KW-1185">Reference proteome</keyword>
<dbReference type="EMBL" id="JBFXLQ010000017">
    <property type="protein sequence ID" value="KAL2867815.1"/>
    <property type="molecule type" value="Genomic_DNA"/>
</dbReference>
<keyword evidence="2" id="KW-0805">Transcription regulation</keyword>
<dbReference type="InterPro" id="IPR036864">
    <property type="entry name" value="Zn2-C6_fun-type_DNA-bd_sf"/>
</dbReference>
<feature type="region of interest" description="Disordered" evidence="6">
    <location>
        <begin position="1"/>
        <end position="28"/>
    </location>
</feature>
<dbReference type="Gene3D" id="4.10.240.10">
    <property type="entry name" value="Zn(2)-C6 fungal-type DNA-binding domain"/>
    <property type="match status" value="1"/>
</dbReference>